<dbReference type="EMBL" id="LQBK01000038">
    <property type="protein sequence ID" value="KUG52937.1"/>
    <property type="molecule type" value="Genomic_DNA"/>
</dbReference>
<comment type="caution">
    <text evidence="3">The sequence shown here is derived from an EMBL/GenBank/DDBJ whole genome shotgun (WGS) entry which is preliminary data.</text>
</comment>
<evidence type="ECO:0000313" key="3">
    <source>
        <dbReference type="EMBL" id="KUG52937.1"/>
    </source>
</evidence>
<sequence>MVAVTKWVTAGASAAVLGGGLMLGGPAAVAATDDPACVQTSGHFTEVLGAYGITVASVVELAETSAAAADAHTRSEALREAAAGELWAQLGIVDRADDEARPALLAAEEALRVAQASGNAAAISAAEDQLTAARAALAPIEAQAAELMDALGVALSAPEVVASQHALDAAYHELETLRSGLGLDEASAHQLVGLADQVRDLCGDLADGPPVVDAGEPVAAPEPVATPPASGPVAVNPGLNMDTAVSAEADGTSGPVTAGLLAVLAIALIGGAVARRSRSGLA</sequence>
<evidence type="ECO:0008006" key="5">
    <source>
        <dbReference type="Google" id="ProtNLM"/>
    </source>
</evidence>
<organism evidence="3 4">
    <name type="scientific">Kocuria rosea subsp. polaris</name>
    <dbReference type="NCBI Taxonomy" id="136273"/>
    <lineage>
        <taxon>Bacteria</taxon>
        <taxon>Bacillati</taxon>
        <taxon>Actinomycetota</taxon>
        <taxon>Actinomycetes</taxon>
        <taxon>Micrococcales</taxon>
        <taxon>Micrococcaceae</taxon>
        <taxon>Kocuria</taxon>
    </lineage>
</organism>
<evidence type="ECO:0000256" key="2">
    <source>
        <dbReference type="SAM" id="SignalP"/>
    </source>
</evidence>
<keyword evidence="1" id="KW-0812">Transmembrane</keyword>
<dbReference type="Proteomes" id="UP000053512">
    <property type="component" value="Unassembled WGS sequence"/>
</dbReference>
<feature type="signal peptide" evidence="2">
    <location>
        <begin position="1"/>
        <end position="30"/>
    </location>
</feature>
<reference evidence="4" key="1">
    <citation type="submission" date="2015-12" db="EMBL/GenBank/DDBJ databases">
        <authorList>
            <person name="Nair G.R."/>
            <person name="Kaur G."/>
            <person name="Mayilraj S."/>
        </authorList>
    </citation>
    <scope>NUCLEOTIDE SEQUENCE [LARGE SCALE GENOMIC DNA]</scope>
    <source>
        <strain evidence="4">CD08_4</strain>
    </source>
</reference>
<keyword evidence="1" id="KW-0472">Membrane</keyword>
<feature type="transmembrane region" description="Helical" evidence="1">
    <location>
        <begin position="256"/>
        <end position="274"/>
    </location>
</feature>
<keyword evidence="2" id="KW-0732">Signal</keyword>
<evidence type="ECO:0000313" key="4">
    <source>
        <dbReference type="Proteomes" id="UP000053512"/>
    </source>
</evidence>
<protein>
    <recommendedName>
        <fullName evidence="5">DUF5667 domain-containing protein</fullName>
    </recommendedName>
</protein>
<dbReference type="AlphaFoldDB" id="A0A0W8I4G1"/>
<gene>
    <name evidence="3" type="ORF">AVL61_11985</name>
</gene>
<name>A0A0W8I4G1_KOCRO</name>
<feature type="chain" id="PRO_5006944070" description="DUF5667 domain-containing protein" evidence="2">
    <location>
        <begin position="31"/>
        <end position="282"/>
    </location>
</feature>
<dbReference type="RefSeq" id="WP_058874967.1">
    <property type="nucleotide sequence ID" value="NZ_LQBK01000038.1"/>
</dbReference>
<accession>A0A0W8I4G1</accession>
<keyword evidence="1" id="KW-1133">Transmembrane helix</keyword>
<proteinExistence type="predicted"/>
<evidence type="ECO:0000256" key="1">
    <source>
        <dbReference type="SAM" id="Phobius"/>
    </source>
</evidence>